<keyword evidence="2" id="KW-0472">Membrane</keyword>
<accession>A0A916SZK2</accession>
<keyword evidence="2" id="KW-1133">Transmembrane helix</keyword>
<protein>
    <recommendedName>
        <fullName evidence="5">Transmembrane protein</fullName>
    </recommendedName>
</protein>
<reference evidence="3" key="2">
    <citation type="submission" date="2020-09" db="EMBL/GenBank/DDBJ databases">
        <authorList>
            <person name="Sun Q."/>
            <person name="Zhou Y."/>
        </authorList>
    </citation>
    <scope>NUCLEOTIDE SEQUENCE</scope>
    <source>
        <strain evidence="3">CGMCC 1.12827</strain>
    </source>
</reference>
<feature type="transmembrane region" description="Helical" evidence="2">
    <location>
        <begin position="89"/>
        <end position="109"/>
    </location>
</feature>
<feature type="region of interest" description="Disordered" evidence="1">
    <location>
        <begin position="198"/>
        <end position="238"/>
    </location>
</feature>
<keyword evidence="4" id="KW-1185">Reference proteome</keyword>
<dbReference type="Proteomes" id="UP000621454">
    <property type="component" value="Unassembled WGS sequence"/>
</dbReference>
<keyword evidence="2" id="KW-0812">Transmembrane</keyword>
<organism evidence="3 4">
    <name type="scientific">Gordonia jinhuaensis</name>
    <dbReference type="NCBI Taxonomy" id="1517702"/>
    <lineage>
        <taxon>Bacteria</taxon>
        <taxon>Bacillati</taxon>
        <taxon>Actinomycetota</taxon>
        <taxon>Actinomycetes</taxon>
        <taxon>Mycobacteriales</taxon>
        <taxon>Gordoniaceae</taxon>
        <taxon>Gordonia</taxon>
    </lineage>
</organism>
<name>A0A916SZK2_9ACTN</name>
<proteinExistence type="predicted"/>
<evidence type="ECO:0000313" key="3">
    <source>
        <dbReference type="EMBL" id="GGB25193.1"/>
    </source>
</evidence>
<dbReference type="InterPro" id="IPR047958">
    <property type="entry name" value="B-4DMT-like"/>
</dbReference>
<feature type="region of interest" description="Disordered" evidence="1">
    <location>
        <begin position="1"/>
        <end position="29"/>
    </location>
</feature>
<dbReference type="EMBL" id="BMGC01000005">
    <property type="protein sequence ID" value="GGB25193.1"/>
    <property type="molecule type" value="Genomic_DNA"/>
</dbReference>
<evidence type="ECO:0008006" key="5">
    <source>
        <dbReference type="Google" id="ProtNLM"/>
    </source>
</evidence>
<dbReference type="NCBIfam" id="NF037996">
    <property type="entry name" value="B-4DMT"/>
    <property type="match status" value="1"/>
</dbReference>
<feature type="transmembrane region" description="Helical" evidence="2">
    <location>
        <begin position="55"/>
        <end position="77"/>
    </location>
</feature>
<reference evidence="3" key="1">
    <citation type="journal article" date="2014" name="Int. J. Syst. Evol. Microbiol.">
        <title>Complete genome sequence of Corynebacterium casei LMG S-19264T (=DSM 44701T), isolated from a smear-ripened cheese.</title>
        <authorList>
            <consortium name="US DOE Joint Genome Institute (JGI-PGF)"/>
            <person name="Walter F."/>
            <person name="Albersmeier A."/>
            <person name="Kalinowski J."/>
            <person name="Ruckert C."/>
        </authorList>
    </citation>
    <scope>NUCLEOTIDE SEQUENCE</scope>
    <source>
        <strain evidence="3">CGMCC 1.12827</strain>
    </source>
</reference>
<dbReference type="AlphaFoldDB" id="A0A916SZK2"/>
<sequence>MRAPSTGSAAVGDEESVVTWSTLPPGTPGLRRAQSGGVTVGLGHRRLGSVTMVAWLLRGLAMTAVHVVARVLLALAIVKWPLEGTYWKVAAIAAVVLIAFCWGGIDGILDARAHPDPDDYNDLLMRWLKAGLFAGVVSSVICWVLGRTTLPGMGEGNLAVDIVAGGSFVALLILLPAMVGAAIGRWLVRRQYRNVGEHHHAQAGDNNATDNGAPDDNAPHNNAGDDPEHASRQQVAHG</sequence>
<comment type="caution">
    <text evidence="3">The sequence shown here is derived from an EMBL/GenBank/DDBJ whole genome shotgun (WGS) entry which is preliminary data.</text>
</comment>
<feature type="transmembrane region" description="Helical" evidence="2">
    <location>
        <begin position="162"/>
        <end position="183"/>
    </location>
</feature>
<gene>
    <name evidence="3" type="ORF">GCM10011489_11780</name>
</gene>
<evidence type="ECO:0000256" key="1">
    <source>
        <dbReference type="SAM" id="MobiDB-lite"/>
    </source>
</evidence>
<evidence type="ECO:0000256" key="2">
    <source>
        <dbReference type="SAM" id="Phobius"/>
    </source>
</evidence>
<feature type="transmembrane region" description="Helical" evidence="2">
    <location>
        <begin position="130"/>
        <end position="150"/>
    </location>
</feature>
<evidence type="ECO:0000313" key="4">
    <source>
        <dbReference type="Proteomes" id="UP000621454"/>
    </source>
</evidence>